<dbReference type="Pfam" id="PF01799">
    <property type="entry name" value="Fer2_2"/>
    <property type="match status" value="1"/>
</dbReference>
<proteinExistence type="predicted"/>
<keyword evidence="8" id="KW-1185">Reference proteome</keyword>
<dbReference type="Gene3D" id="1.10.150.120">
    <property type="entry name" value="[2Fe-2S]-binding domain"/>
    <property type="match status" value="1"/>
</dbReference>
<dbReference type="SUPFAM" id="SSF47741">
    <property type="entry name" value="CO dehydrogenase ISP C-domain like"/>
    <property type="match status" value="1"/>
</dbReference>
<dbReference type="InterPro" id="IPR036884">
    <property type="entry name" value="2Fe-2S-bd_dom_sf"/>
</dbReference>
<name>A0ABP4I8Z5_9PSEU</name>
<evidence type="ECO:0000256" key="4">
    <source>
        <dbReference type="ARBA" id="ARBA00023004"/>
    </source>
</evidence>
<sequence length="179" mass="18845">MTTTDLPPTAPARPTGERVLTMQVNGEPVAALAEPRTNLADFLRERAGRTGTHTSCHQGWCGACTVLVDGESARSCLTLAVQADRAEITTVEGVEDPDGTLSRFQQALIEHTGFQCGFCTPGFVVLGTEIIAEARAGARFDRAELLRRLSANICRCTGYAGIVDALGSALDHVTGEAGA</sequence>
<dbReference type="InterPro" id="IPR001041">
    <property type="entry name" value="2Fe-2S_ferredoxin-type"/>
</dbReference>
<dbReference type="InterPro" id="IPR002888">
    <property type="entry name" value="2Fe-2S-bd"/>
</dbReference>
<keyword evidence="3" id="KW-0560">Oxidoreductase</keyword>
<evidence type="ECO:0000256" key="5">
    <source>
        <dbReference type="ARBA" id="ARBA00023014"/>
    </source>
</evidence>
<dbReference type="Pfam" id="PF00111">
    <property type="entry name" value="Fer2"/>
    <property type="match status" value="1"/>
</dbReference>
<evidence type="ECO:0000313" key="8">
    <source>
        <dbReference type="Proteomes" id="UP001501414"/>
    </source>
</evidence>
<gene>
    <name evidence="7" type="ORF">GCM10009613_02350</name>
</gene>
<dbReference type="PANTHER" id="PTHR44379">
    <property type="entry name" value="OXIDOREDUCTASE WITH IRON-SULFUR SUBUNIT"/>
    <property type="match status" value="1"/>
</dbReference>
<keyword evidence="2" id="KW-0479">Metal-binding</keyword>
<dbReference type="PANTHER" id="PTHR44379:SF8">
    <property type="entry name" value="XANTHINE DEHYDROGENASE IRON-SULFUR-BINDING SUBUNIT XDHC-RELATED"/>
    <property type="match status" value="1"/>
</dbReference>
<keyword evidence="4" id="KW-0408">Iron</keyword>
<keyword evidence="5" id="KW-0411">Iron-sulfur</keyword>
<reference evidence="8" key="1">
    <citation type="journal article" date="2019" name="Int. J. Syst. Evol. Microbiol.">
        <title>The Global Catalogue of Microorganisms (GCM) 10K type strain sequencing project: providing services to taxonomists for standard genome sequencing and annotation.</title>
        <authorList>
            <consortium name="The Broad Institute Genomics Platform"/>
            <consortium name="The Broad Institute Genome Sequencing Center for Infectious Disease"/>
            <person name="Wu L."/>
            <person name="Ma J."/>
        </authorList>
    </citation>
    <scope>NUCLEOTIDE SEQUENCE [LARGE SCALE GENOMIC DNA]</scope>
    <source>
        <strain evidence="8">JCM 11896</strain>
    </source>
</reference>
<organism evidence="7 8">
    <name type="scientific">Pseudonocardia kongjuensis</name>
    <dbReference type="NCBI Taxonomy" id="102227"/>
    <lineage>
        <taxon>Bacteria</taxon>
        <taxon>Bacillati</taxon>
        <taxon>Actinomycetota</taxon>
        <taxon>Actinomycetes</taxon>
        <taxon>Pseudonocardiales</taxon>
        <taxon>Pseudonocardiaceae</taxon>
        <taxon>Pseudonocardia</taxon>
    </lineage>
</organism>
<dbReference type="Proteomes" id="UP001501414">
    <property type="component" value="Unassembled WGS sequence"/>
</dbReference>
<protein>
    <submittedName>
        <fullName evidence="7">(2Fe-2S)-binding protein</fullName>
    </submittedName>
</protein>
<dbReference type="InterPro" id="IPR012675">
    <property type="entry name" value="Beta-grasp_dom_sf"/>
</dbReference>
<accession>A0ABP4I8Z5</accession>
<evidence type="ECO:0000259" key="6">
    <source>
        <dbReference type="PROSITE" id="PS51085"/>
    </source>
</evidence>
<dbReference type="EMBL" id="BAAAJK010000001">
    <property type="protein sequence ID" value="GAA1379561.1"/>
    <property type="molecule type" value="Genomic_DNA"/>
</dbReference>
<dbReference type="SUPFAM" id="SSF54292">
    <property type="entry name" value="2Fe-2S ferredoxin-like"/>
    <property type="match status" value="1"/>
</dbReference>
<dbReference type="InterPro" id="IPR036010">
    <property type="entry name" value="2Fe-2S_ferredoxin-like_sf"/>
</dbReference>
<dbReference type="InterPro" id="IPR006058">
    <property type="entry name" value="2Fe2S_fd_BS"/>
</dbReference>
<comment type="caution">
    <text evidence="7">The sequence shown here is derived from an EMBL/GenBank/DDBJ whole genome shotgun (WGS) entry which is preliminary data.</text>
</comment>
<feature type="domain" description="2Fe-2S ferredoxin-type" evidence="6">
    <location>
        <begin position="18"/>
        <end position="94"/>
    </location>
</feature>
<evidence type="ECO:0000256" key="1">
    <source>
        <dbReference type="ARBA" id="ARBA00022714"/>
    </source>
</evidence>
<dbReference type="PROSITE" id="PS51085">
    <property type="entry name" value="2FE2S_FER_2"/>
    <property type="match status" value="1"/>
</dbReference>
<evidence type="ECO:0000256" key="3">
    <source>
        <dbReference type="ARBA" id="ARBA00023002"/>
    </source>
</evidence>
<dbReference type="Gene3D" id="3.10.20.30">
    <property type="match status" value="1"/>
</dbReference>
<evidence type="ECO:0000256" key="2">
    <source>
        <dbReference type="ARBA" id="ARBA00022723"/>
    </source>
</evidence>
<keyword evidence="1" id="KW-0001">2Fe-2S</keyword>
<dbReference type="InterPro" id="IPR051452">
    <property type="entry name" value="Diverse_Oxidoreductases"/>
</dbReference>
<evidence type="ECO:0000313" key="7">
    <source>
        <dbReference type="EMBL" id="GAA1379561.1"/>
    </source>
</evidence>
<dbReference type="CDD" id="cd00207">
    <property type="entry name" value="fer2"/>
    <property type="match status" value="1"/>
</dbReference>
<dbReference type="RefSeq" id="WP_344017634.1">
    <property type="nucleotide sequence ID" value="NZ_BAAAJK010000001.1"/>
</dbReference>
<dbReference type="PROSITE" id="PS00197">
    <property type="entry name" value="2FE2S_FER_1"/>
    <property type="match status" value="1"/>
</dbReference>